<dbReference type="PANTHER" id="PTHR32552:SF89">
    <property type="entry name" value="CATECHOLATE SIDEROPHORE RECEPTOR FIU"/>
    <property type="match status" value="1"/>
</dbReference>
<dbReference type="Gene3D" id="2.40.170.20">
    <property type="entry name" value="TonB-dependent receptor, beta-barrel domain"/>
    <property type="match status" value="1"/>
</dbReference>
<feature type="domain" description="TonB-dependent receptor-like beta-barrel" evidence="18">
    <location>
        <begin position="244"/>
        <end position="694"/>
    </location>
</feature>
<dbReference type="GO" id="GO:0015344">
    <property type="term" value="F:siderophore uptake transmembrane transporter activity"/>
    <property type="evidence" value="ECO:0007669"/>
    <property type="project" value="TreeGrafter"/>
</dbReference>
<evidence type="ECO:0000256" key="17">
    <source>
        <dbReference type="SAM" id="SignalP"/>
    </source>
</evidence>
<evidence type="ECO:0000256" key="4">
    <source>
        <dbReference type="ARBA" id="ARBA00022452"/>
    </source>
</evidence>
<dbReference type="InterPro" id="IPR037066">
    <property type="entry name" value="Plug_dom_sf"/>
</dbReference>
<keyword evidence="6 14" id="KW-0812">Transmembrane</keyword>
<comment type="caution">
    <text evidence="20">The sequence shown here is derived from an EMBL/GenBank/DDBJ whole genome shotgun (WGS) entry which is preliminary data.</text>
</comment>
<comment type="similarity">
    <text evidence="2 14 15">Belongs to the TonB-dependent receptor family.</text>
</comment>
<evidence type="ECO:0000256" key="14">
    <source>
        <dbReference type="PROSITE-ProRule" id="PRU01360"/>
    </source>
</evidence>
<accession>A0A7X1U3C0</accession>
<dbReference type="InterPro" id="IPR036942">
    <property type="entry name" value="Beta-barrel_TonB_sf"/>
</dbReference>
<name>A0A7X1U3C0_9PSED</name>
<dbReference type="GO" id="GO:0009279">
    <property type="term" value="C:cell outer membrane"/>
    <property type="evidence" value="ECO:0007669"/>
    <property type="project" value="UniProtKB-SubCell"/>
</dbReference>
<organism evidence="20 21">
    <name type="scientific">Pseudomonas piscis</name>
    <dbReference type="NCBI Taxonomy" id="2614538"/>
    <lineage>
        <taxon>Bacteria</taxon>
        <taxon>Pseudomonadati</taxon>
        <taxon>Pseudomonadota</taxon>
        <taxon>Gammaproteobacteria</taxon>
        <taxon>Pseudomonadales</taxon>
        <taxon>Pseudomonadaceae</taxon>
        <taxon>Pseudomonas</taxon>
    </lineage>
</organism>
<feature type="region of interest" description="Disordered" evidence="16">
    <location>
        <begin position="509"/>
        <end position="530"/>
    </location>
</feature>
<evidence type="ECO:0000256" key="15">
    <source>
        <dbReference type="RuleBase" id="RU003357"/>
    </source>
</evidence>
<dbReference type="RefSeq" id="WP_152896881.1">
    <property type="nucleotide sequence ID" value="NZ_WHUV01000001.1"/>
</dbReference>
<evidence type="ECO:0000259" key="18">
    <source>
        <dbReference type="Pfam" id="PF00593"/>
    </source>
</evidence>
<evidence type="ECO:0000256" key="3">
    <source>
        <dbReference type="ARBA" id="ARBA00022448"/>
    </source>
</evidence>
<keyword evidence="4 14" id="KW-1134">Transmembrane beta strand</keyword>
<comment type="subcellular location">
    <subcellularLocation>
        <location evidence="1 14">Cell outer membrane</location>
        <topology evidence="1 14">Multi-pass membrane protein</topology>
    </subcellularLocation>
</comment>
<dbReference type="FunFam" id="2.170.130.10:FF:000001">
    <property type="entry name" value="Catecholate siderophore TonB-dependent receptor"/>
    <property type="match status" value="1"/>
</dbReference>
<keyword evidence="5" id="KW-0410">Iron transport</keyword>
<feature type="domain" description="TonB-dependent receptor plug" evidence="19">
    <location>
        <begin position="72"/>
        <end position="170"/>
    </location>
</feature>
<proteinExistence type="inferred from homology"/>
<evidence type="ECO:0000256" key="11">
    <source>
        <dbReference type="ARBA" id="ARBA00023136"/>
    </source>
</evidence>
<evidence type="ECO:0000256" key="8">
    <source>
        <dbReference type="ARBA" id="ARBA00023004"/>
    </source>
</evidence>
<dbReference type="SUPFAM" id="SSF56935">
    <property type="entry name" value="Porins"/>
    <property type="match status" value="1"/>
</dbReference>
<keyword evidence="12 20" id="KW-0675">Receptor</keyword>
<reference evidence="20 21" key="1">
    <citation type="submission" date="2019-10" db="EMBL/GenBank/DDBJ databases">
        <title>Pseudomonas dajingensis sp. nov., isolated from the profound head ulcers of farmed Murray cod (Maccullochella peelii peelii).</title>
        <authorList>
            <person name="Liu Y."/>
        </authorList>
    </citation>
    <scope>NUCLEOTIDE SEQUENCE [LARGE SCALE GENOMIC DNA]</scope>
    <source>
        <strain evidence="20 21">MC042</strain>
    </source>
</reference>
<evidence type="ECO:0000256" key="12">
    <source>
        <dbReference type="ARBA" id="ARBA00023170"/>
    </source>
</evidence>
<evidence type="ECO:0000259" key="19">
    <source>
        <dbReference type="Pfam" id="PF07715"/>
    </source>
</evidence>
<dbReference type="PROSITE" id="PS52016">
    <property type="entry name" value="TONB_DEPENDENT_REC_3"/>
    <property type="match status" value="1"/>
</dbReference>
<keyword evidence="10 15" id="KW-0798">TonB box</keyword>
<evidence type="ECO:0000256" key="2">
    <source>
        <dbReference type="ARBA" id="ARBA00009810"/>
    </source>
</evidence>
<evidence type="ECO:0000313" key="21">
    <source>
        <dbReference type="Proteomes" id="UP000486534"/>
    </source>
</evidence>
<keyword evidence="8" id="KW-0408">Iron</keyword>
<evidence type="ECO:0000256" key="13">
    <source>
        <dbReference type="ARBA" id="ARBA00023237"/>
    </source>
</evidence>
<evidence type="ECO:0000256" key="5">
    <source>
        <dbReference type="ARBA" id="ARBA00022496"/>
    </source>
</evidence>
<evidence type="ECO:0000256" key="1">
    <source>
        <dbReference type="ARBA" id="ARBA00004571"/>
    </source>
</evidence>
<gene>
    <name evidence="20" type="ORF">GDH07_05590</name>
</gene>
<dbReference type="EMBL" id="WHUV01000001">
    <property type="protein sequence ID" value="MQA52800.1"/>
    <property type="molecule type" value="Genomic_DNA"/>
</dbReference>
<evidence type="ECO:0000256" key="10">
    <source>
        <dbReference type="ARBA" id="ARBA00023077"/>
    </source>
</evidence>
<dbReference type="PANTHER" id="PTHR32552">
    <property type="entry name" value="FERRICHROME IRON RECEPTOR-RELATED"/>
    <property type="match status" value="1"/>
</dbReference>
<dbReference type="GO" id="GO:0038023">
    <property type="term" value="F:signaling receptor activity"/>
    <property type="evidence" value="ECO:0007669"/>
    <property type="project" value="InterPro"/>
</dbReference>
<dbReference type="InterPro" id="IPR010105">
    <property type="entry name" value="TonB_sidphr_rcpt"/>
</dbReference>
<feature type="compositionally biased region" description="Gly residues" evidence="16">
    <location>
        <begin position="513"/>
        <end position="522"/>
    </location>
</feature>
<feature type="chain" id="PRO_5031547587" evidence="17">
    <location>
        <begin position="31"/>
        <end position="725"/>
    </location>
</feature>
<keyword evidence="3 14" id="KW-0813">Transport</keyword>
<dbReference type="AlphaFoldDB" id="A0A7X1U3C0"/>
<dbReference type="CDD" id="cd01347">
    <property type="entry name" value="ligand_gated_channel"/>
    <property type="match status" value="1"/>
</dbReference>
<evidence type="ECO:0000256" key="9">
    <source>
        <dbReference type="ARBA" id="ARBA00023065"/>
    </source>
</evidence>
<sequence length="725" mass="79785">MSNPNRPHPWKLLPTSLGLLAFGEAGLAVATQPPGHSSDAAAVTLDTTHVRGEHEPGYKRETSESVKFTAPLRETPKSVTIITETLMQERAVSTLADALRTTPGITFGAGEGGTPLGDRPFIRGFEASTDIMIDGIRDVGRMTHEAFNVEQIEILKGPGSVYSGRGSTGGSINLISKTPKRESFTSASLTLGSDRLRRSTLDLNQYLPEQNMALRLNAMKHEADTPGRDDVEVTRWGLAPSFSFGLDTDTRGTLSYYHMQSDDIPDQGHPVSAITGKPVKVDRDNFYGFAKRDFRKTSADIATLQLEHDFNDQLTLRNTTRQGRSMQDYIMSRPTFGTDTDSIGNELAGVVMRGPARGRNVVNTSLINQTDIFGKFDTGPIGHSYSAGLEFSRERIDVKNRYSPSRRGSDPGDLHTPNPRDPHAPVARGNGNHDVTRHNNRALYVMDTLALHEQWDLNLGARFDSYHVRDAVQSNRSNIWTYQGGIVFKPQPYASIYLSYGTSFNPSGETAGQSGGADGAAGGRLSNLDPEKSRSIELGTKWDLLDQRLALTAAVFKTEKSNARTYDPISNEVTLDGNVEVKGFEVGATGHLTDQWEVMAGYTYLDARTVKYASGRNTNFDGNRAKFIAPNSGSAWTTYSLTDRWKVGAGANYVDKRYTDDANTRSLDSYWRYDAMLAYRVNRNLDLQLNLLNLTDETYYDASHVGMFAIVAPGRSAELAANVRF</sequence>
<evidence type="ECO:0000256" key="16">
    <source>
        <dbReference type="SAM" id="MobiDB-lite"/>
    </source>
</evidence>
<dbReference type="Pfam" id="PF00593">
    <property type="entry name" value="TonB_dep_Rec_b-barrel"/>
    <property type="match status" value="1"/>
</dbReference>
<keyword evidence="11 14" id="KW-0472">Membrane</keyword>
<keyword evidence="9" id="KW-0406">Ion transport</keyword>
<feature type="region of interest" description="Disordered" evidence="16">
    <location>
        <begin position="400"/>
        <end position="435"/>
    </location>
</feature>
<dbReference type="GO" id="GO:0015891">
    <property type="term" value="P:siderophore transport"/>
    <property type="evidence" value="ECO:0007669"/>
    <property type="project" value="InterPro"/>
</dbReference>
<dbReference type="InterPro" id="IPR012910">
    <property type="entry name" value="Plug_dom"/>
</dbReference>
<keyword evidence="7 17" id="KW-0732">Signal</keyword>
<protein>
    <submittedName>
        <fullName evidence="20">TonB-dependent siderophore receptor</fullName>
    </submittedName>
</protein>
<evidence type="ECO:0000256" key="6">
    <source>
        <dbReference type="ARBA" id="ARBA00022692"/>
    </source>
</evidence>
<dbReference type="Proteomes" id="UP000486534">
    <property type="component" value="Unassembled WGS sequence"/>
</dbReference>
<feature type="signal peptide" evidence="17">
    <location>
        <begin position="1"/>
        <end position="30"/>
    </location>
</feature>
<dbReference type="InterPro" id="IPR000531">
    <property type="entry name" value="Beta-barrel_TonB"/>
</dbReference>
<dbReference type="Pfam" id="PF07715">
    <property type="entry name" value="Plug"/>
    <property type="match status" value="1"/>
</dbReference>
<evidence type="ECO:0000256" key="7">
    <source>
        <dbReference type="ARBA" id="ARBA00022729"/>
    </source>
</evidence>
<dbReference type="NCBIfam" id="TIGR01783">
    <property type="entry name" value="TonB-siderophor"/>
    <property type="match status" value="1"/>
</dbReference>
<evidence type="ECO:0000313" key="20">
    <source>
        <dbReference type="EMBL" id="MQA52800.1"/>
    </source>
</evidence>
<dbReference type="InterPro" id="IPR039426">
    <property type="entry name" value="TonB-dep_rcpt-like"/>
</dbReference>
<feature type="compositionally biased region" description="Basic and acidic residues" evidence="16">
    <location>
        <begin position="407"/>
        <end position="423"/>
    </location>
</feature>
<dbReference type="Gene3D" id="2.170.130.10">
    <property type="entry name" value="TonB-dependent receptor, plug domain"/>
    <property type="match status" value="1"/>
</dbReference>
<keyword evidence="13 14" id="KW-0998">Cell outer membrane</keyword>